<dbReference type="VEuPathDB" id="FungiDB:FOXG_22768"/>
<dbReference type="InterPro" id="IPR009003">
    <property type="entry name" value="Peptidase_S1_PA"/>
</dbReference>
<feature type="region of interest" description="Disordered" evidence="1">
    <location>
        <begin position="95"/>
        <end position="125"/>
    </location>
</feature>
<gene>
    <name evidence="2" type="ORF">FOXG_22768</name>
</gene>
<dbReference type="AlphaFoldDB" id="A0A0J9WCA4"/>
<accession>A0A0J9WCA4</accession>
<dbReference type="Proteomes" id="UP000009097">
    <property type="component" value="Unassembled WGS sequence"/>
</dbReference>
<name>A0A0J9WCA4_FUSO4</name>
<dbReference type="OrthoDB" id="409136at2759"/>
<dbReference type="KEGG" id="fox:FOXG_22768"/>
<dbReference type="SUPFAM" id="SSF50494">
    <property type="entry name" value="Trypsin-like serine proteases"/>
    <property type="match status" value="1"/>
</dbReference>
<proteinExistence type="predicted"/>
<sequence length="629" mass="71360">MLYTLQTRLKSKRGYLDRRGADQGYTGIDPLWTIRGFFIGLSIDYAPPYITVLCSDKIVSKWLVNLIQEELTLGRYPGWCMTRLPYISVIAQGSPSGSIDNTDDEGSASADQEPNRNFEDGAEKEGNLERIQVEVDAKYAVPTMANGPLASWNQLRHRCGIKLQITRGSNVIAEGTIGGLIQVGDKPYGLTVAHSFPLSFNETGPQDQGDNQISVIINTWRQSMSLDMEFDLALIEMPGLWDQTPAPELWEDVNLVQTISNVFRPVSIAWGQPRPLEQVVLATPQSAFCLRGVFIGSQALMPIPNSTAFCTPWILRMERPWLIQPGDSGSWAFNAHTGEFLGILIAGCSELLEAYILPAYQAFDNIQKRLGDRVTLPNCQPLQKQEWQGLAHITDTYEKTLGKMMLNPTPEAIEAIEDDAVRWTSECATVSEAAASKESTSLSFQLRVTRPSWQNPLVAIRYKDLCYLDAQDTSQLFRDISRLWGRALSIESPQQCIDAVNERIRSEKDSENSDVLFGLWRYLMVGQEDLWANMQEGIDNNDVIQNEEWLMTRQYDSRYSRSRSPWDRRTVKSVLEAMESDIRESLRRMKEKRGWFSLPETIQTSEYNSLPTFYANVYLTFYDPSLSRW</sequence>
<dbReference type="EMBL" id="DS231741">
    <property type="protein sequence ID" value="KNB20180.1"/>
    <property type="molecule type" value="Genomic_DNA"/>
</dbReference>
<feature type="compositionally biased region" description="Basic and acidic residues" evidence="1">
    <location>
        <begin position="113"/>
        <end position="125"/>
    </location>
</feature>
<dbReference type="GeneID" id="28963474"/>
<protein>
    <submittedName>
        <fullName evidence="2">Uncharacterized protein</fullName>
    </submittedName>
</protein>
<reference evidence="2" key="2">
    <citation type="journal article" date="2010" name="Nature">
        <title>Comparative genomics reveals mobile pathogenicity chromosomes in Fusarium.</title>
        <authorList>
            <person name="Ma L.J."/>
            <person name="van der Does H.C."/>
            <person name="Borkovich K.A."/>
            <person name="Coleman J.J."/>
            <person name="Daboussi M.J."/>
            <person name="Di Pietro A."/>
            <person name="Dufresne M."/>
            <person name="Freitag M."/>
            <person name="Grabherr M."/>
            <person name="Henrissat B."/>
            <person name="Houterman P.M."/>
            <person name="Kang S."/>
            <person name="Shim W.B."/>
            <person name="Woloshuk C."/>
            <person name="Xie X."/>
            <person name="Xu J.R."/>
            <person name="Antoniw J."/>
            <person name="Baker S.E."/>
            <person name="Bluhm B.H."/>
            <person name="Breakspear A."/>
            <person name="Brown D.W."/>
            <person name="Butchko R.A."/>
            <person name="Chapman S."/>
            <person name="Coulson R."/>
            <person name="Coutinho P.M."/>
            <person name="Danchin E.G."/>
            <person name="Diener A."/>
            <person name="Gale L.R."/>
            <person name="Gardiner D.M."/>
            <person name="Goff S."/>
            <person name="Hammond-Kosack K.E."/>
            <person name="Hilburn K."/>
            <person name="Hua-Van A."/>
            <person name="Jonkers W."/>
            <person name="Kazan K."/>
            <person name="Kodira C.D."/>
            <person name="Koehrsen M."/>
            <person name="Kumar L."/>
            <person name="Lee Y.H."/>
            <person name="Li L."/>
            <person name="Manners J.M."/>
            <person name="Miranda-Saavedra D."/>
            <person name="Mukherjee M."/>
            <person name="Park G."/>
            <person name="Park J."/>
            <person name="Park S.Y."/>
            <person name="Proctor R.H."/>
            <person name="Regev A."/>
            <person name="Ruiz-Roldan M.C."/>
            <person name="Sain D."/>
            <person name="Sakthikumar S."/>
            <person name="Sykes S."/>
            <person name="Schwartz D.C."/>
            <person name="Turgeon B.G."/>
            <person name="Wapinski I."/>
            <person name="Yoder O."/>
            <person name="Young S."/>
            <person name="Zeng Q."/>
            <person name="Zhou S."/>
            <person name="Galagan J."/>
            <person name="Cuomo C.A."/>
            <person name="Kistler H.C."/>
            <person name="Rep M."/>
        </authorList>
    </citation>
    <scope>NUCLEOTIDE SEQUENCE [LARGE SCALE GENOMIC DNA]</scope>
    <source>
        <strain evidence="2">4287</strain>
    </source>
</reference>
<dbReference type="RefSeq" id="XP_018258225.1">
    <property type="nucleotide sequence ID" value="XM_018403181.1"/>
</dbReference>
<reference evidence="2" key="1">
    <citation type="submission" date="2007-04" db="EMBL/GenBank/DDBJ databases">
        <authorList>
            <consortium name="The Broad Institute Genome Sequencing Platform"/>
            <person name="Birren B."/>
            <person name="Lander E."/>
            <person name="Galagan J."/>
            <person name="Nusbaum C."/>
            <person name="Devon K."/>
            <person name="Ma L.-J."/>
            <person name="Jaffe D."/>
            <person name="Butler J."/>
            <person name="Alvarez P."/>
            <person name="Gnerre S."/>
            <person name="Grabherr M."/>
            <person name="Kleber M."/>
            <person name="Mauceli E."/>
            <person name="Brockman W."/>
            <person name="MacCallum I.A."/>
            <person name="Young S."/>
            <person name="LaButti K."/>
            <person name="DeCaprio D."/>
            <person name="Crawford M."/>
            <person name="Koehrsen M."/>
            <person name="Engels R."/>
            <person name="Montgomery P."/>
            <person name="Pearson M."/>
            <person name="Howarth C."/>
            <person name="Larson L."/>
            <person name="White J."/>
            <person name="O'Leary S."/>
            <person name="Kodira C."/>
            <person name="Zeng Q."/>
            <person name="Yandava C."/>
            <person name="Alvarado L."/>
            <person name="Kistler C."/>
            <person name="Shim W.-B."/>
            <person name="Kang S."/>
            <person name="Woloshuk C."/>
        </authorList>
    </citation>
    <scope>NUCLEOTIDE SEQUENCE</scope>
    <source>
        <strain evidence="2">4287</strain>
    </source>
</reference>
<evidence type="ECO:0000256" key="1">
    <source>
        <dbReference type="SAM" id="MobiDB-lite"/>
    </source>
</evidence>
<evidence type="ECO:0000313" key="3">
    <source>
        <dbReference type="Proteomes" id="UP000009097"/>
    </source>
</evidence>
<organism evidence="2 3">
    <name type="scientific">Fusarium oxysporum f. sp. lycopersici (strain 4287 / CBS 123668 / FGSC 9935 / NRRL 34936)</name>
    <name type="common">Fusarium vascular wilt of tomato</name>
    <dbReference type="NCBI Taxonomy" id="426428"/>
    <lineage>
        <taxon>Eukaryota</taxon>
        <taxon>Fungi</taxon>
        <taxon>Dikarya</taxon>
        <taxon>Ascomycota</taxon>
        <taxon>Pezizomycotina</taxon>
        <taxon>Sordariomycetes</taxon>
        <taxon>Hypocreomycetidae</taxon>
        <taxon>Hypocreales</taxon>
        <taxon>Nectriaceae</taxon>
        <taxon>Fusarium</taxon>
        <taxon>Fusarium oxysporum species complex</taxon>
    </lineage>
</organism>
<evidence type="ECO:0000313" key="2">
    <source>
        <dbReference type="EMBL" id="KNB20180.1"/>
    </source>
</evidence>